<accession>A0A9J6GZB4</accession>
<reference evidence="2 3" key="1">
    <citation type="journal article" date="2020" name="Cell">
        <title>Large-Scale Comparative Analyses of Tick Genomes Elucidate Their Genetic Diversity and Vector Capacities.</title>
        <authorList>
            <consortium name="Tick Genome and Microbiome Consortium (TIGMIC)"/>
            <person name="Jia N."/>
            <person name="Wang J."/>
            <person name="Shi W."/>
            <person name="Du L."/>
            <person name="Sun Y."/>
            <person name="Zhan W."/>
            <person name="Jiang J.F."/>
            <person name="Wang Q."/>
            <person name="Zhang B."/>
            <person name="Ji P."/>
            <person name="Bell-Sakyi L."/>
            <person name="Cui X.M."/>
            <person name="Yuan T.T."/>
            <person name="Jiang B.G."/>
            <person name="Yang W.F."/>
            <person name="Lam T.T."/>
            <person name="Chang Q.C."/>
            <person name="Ding S.J."/>
            <person name="Wang X.J."/>
            <person name="Zhu J.G."/>
            <person name="Ruan X.D."/>
            <person name="Zhao L."/>
            <person name="Wei J.T."/>
            <person name="Ye R.Z."/>
            <person name="Que T.C."/>
            <person name="Du C.H."/>
            <person name="Zhou Y.H."/>
            <person name="Cheng J.X."/>
            <person name="Dai P.F."/>
            <person name="Guo W.B."/>
            <person name="Han X.H."/>
            <person name="Huang E.J."/>
            <person name="Li L.F."/>
            <person name="Wei W."/>
            <person name="Gao Y.C."/>
            <person name="Liu J.Z."/>
            <person name="Shao H.Z."/>
            <person name="Wang X."/>
            <person name="Wang C.C."/>
            <person name="Yang T.C."/>
            <person name="Huo Q.B."/>
            <person name="Li W."/>
            <person name="Chen H.Y."/>
            <person name="Chen S.E."/>
            <person name="Zhou L.G."/>
            <person name="Ni X.B."/>
            <person name="Tian J.H."/>
            <person name="Sheng Y."/>
            <person name="Liu T."/>
            <person name="Pan Y.S."/>
            <person name="Xia L.Y."/>
            <person name="Li J."/>
            <person name="Zhao F."/>
            <person name="Cao W.C."/>
        </authorList>
    </citation>
    <scope>NUCLEOTIDE SEQUENCE [LARGE SCALE GENOMIC DNA]</scope>
    <source>
        <strain evidence="2">HaeL-2018</strain>
    </source>
</reference>
<sequence>MDALATRTEMVVKGKRCLVINPNRREAALKVHWLPQRVPDELIVRKLETLRPCFLAWCVTAGEKSSFAHTTGTSRVYHIMPSRPTSLENIPHHATVQGCPILIEVAGRPALCLRCFHTRDYRRSCQTPLCRSFRSFCHDHANCTLSYAARTKPRSCLRLQLEQYMDADDMAALMGTTSQEAGEALPFPSLVCPVEVTRTTKFLSPTTVDATWDIDGVPQTQSTLPSPPLCVGGAHGTALGETPAVGEEEQQLVGNDRREENSPLPSGASKMAERKIRRMEATRTTMSPQKRPRQAARKRRVPRQTRGTRTRASRPSEAGRTKGRRYPKHQQHQRPHLTRNRGRQDRFRIRYKRHWVHFKLQLQESDCCAALKSLASYQYVTQDGIHPRYI</sequence>
<dbReference type="VEuPathDB" id="VectorBase:HLOH_047969"/>
<dbReference type="EMBL" id="JABSTR010000010">
    <property type="protein sequence ID" value="KAH9379756.1"/>
    <property type="molecule type" value="Genomic_DNA"/>
</dbReference>
<feature type="compositionally biased region" description="Basic and acidic residues" evidence="1">
    <location>
        <begin position="271"/>
        <end position="281"/>
    </location>
</feature>
<dbReference type="Proteomes" id="UP000821853">
    <property type="component" value="Chromosome 8"/>
</dbReference>
<dbReference type="AlphaFoldDB" id="A0A9J6GZB4"/>
<protein>
    <submittedName>
        <fullName evidence="2">Uncharacterized protein</fullName>
    </submittedName>
</protein>
<evidence type="ECO:0000313" key="3">
    <source>
        <dbReference type="Proteomes" id="UP000821853"/>
    </source>
</evidence>
<evidence type="ECO:0000256" key="1">
    <source>
        <dbReference type="SAM" id="MobiDB-lite"/>
    </source>
</evidence>
<feature type="compositionally biased region" description="Basic residues" evidence="1">
    <location>
        <begin position="321"/>
        <end position="341"/>
    </location>
</feature>
<proteinExistence type="predicted"/>
<dbReference type="OrthoDB" id="6432177at2759"/>
<feature type="region of interest" description="Disordered" evidence="1">
    <location>
        <begin position="218"/>
        <end position="345"/>
    </location>
</feature>
<gene>
    <name evidence="2" type="ORF">HPB48_013107</name>
</gene>
<organism evidence="2 3">
    <name type="scientific">Haemaphysalis longicornis</name>
    <name type="common">Bush tick</name>
    <dbReference type="NCBI Taxonomy" id="44386"/>
    <lineage>
        <taxon>Eukaryota</taxon>
        <taxon>Metazoa</taxon>
        <taxon>Ecdysozoa</taxon>
        <taxon>Arthropoda</taxon>
        <taxon>Chelicerata</taxon>
        <taxon>Arachnida</taxon>
        <taxon>Acari</taxon>
        <taxon>Parasitiformes</taxon>
        <taxon>Ixodida</taxon>
        <taxon>Ixodoidea</taxon>
        <taxon>Ixodidae</taxon>
        <taxon>Haemaphysalinae</taxon>
        <taxon>Haemaphysalis</taxon>
    </lineage>
</organism>
<name>A0A9J6GZB4_HAELO</name>
<comment type="caution">
    <text evidence="2">The sequence shown here is derived from an EMBL/GenBank/DDBJ whole genome shotgun (WGS) entry which is preliminary data.</text>
</comment>
<feature type="compositionally biased region" description="Basic residues" evidence="1">
    <location>
        <begin position="290"/>
        <end position="312"/>
    </location>
</feature>
<keyword evidence="3" id="KW-1185">Reference proteome</keyword>
<evidence type="ECO:0000313" key="2">
    <source>
        <dbReference type="EMBL" id="KAH9379756.1"/>
    </source>
</evidence>